<keyword evidence="9" id="KW-0472">Membrane</keyword>
<keyword evidence="3" id="KW-0813">Transport</keyword>
<sequence length="270" mass="29938">MTQPVLLDVNRLSVADKRTGNLLVEDVTLALHRGCCTAIVGESGSGKTLLCKSLLGLLPPWLHASGETIFNGCDMQRLSPKAWLSLRGRQIALIMQDAPSAFDPLYTVGNHLDETLRQHTSLSRVQRRARAQHMLDSVGLREVDTLLAAYPHQLSGGMLQRVMIAIALALQPALIIADEPTASLDSITQYDIVQQFIGLQTRTQSAMLFVSHDLALVRTLAQYVVVMKDGRVVEQGETERVFTCPEHDYTRALIDTRRRLSQAFHRIMGT</sequence>
<evidence type="ECO:0000259" key="10">
    <source>
        <dbReference type="PROSITE" id="PS50893"/>
    </source>
</evidence>
<dbReference type="AlphaFoldDB" id="A0AAE6Z0G9"/>
<evidence type="ECO:0000256" key="3">
    <source>
        <dbReference type="ARBA" id="ARBA00022448"/>
    </source>
</evidence>
<keyword evidence="7 11" id="KW-0067">ATP-binding</keyword>
<evidence type="ECO:0000313" key="12">
    <source>
        <dbReference type="Proteomes" id="UP000500801"/>
    </source>
</evidence>
<organism evidence="11 12">
    <name type="scientific">Dickeya zeae</name>
    <dbReference type="NCBI Taxonomy" id="204042"/>
    <lineage>
        <taxon>Bacteria</taxon>
        <taxon>Pseudomonadati</taxon>
        <taxon>Pseudomonadota</taxon>
        <taxon>Gammaproteobacteria</taxon>
        <taxon>Enterobacterales</taxon>
        <taxon>Pectobacteriaceae</taxon>
        <taxon>Dickeya</taxon>
    </lineage>
</organism>
<proteinExistence type="inferred from homology"/>
<evidence type="ECO:0000256" key="8">
    <source>
        <dbReference type="ARBA" id="ARBA00022967"/>
    </source>
</evidence>
<dbReference type="EMBL" id="CP033622">
    <property type="protein sequence ID" value="QIZ51784.1"/>
    <property type="molecule type" value="Genomic_DNA"/>
</dbReference>
<name>A0AAE6Z0G9_9GAMM</name>
<keyword evidence="8" id="KW-1278">Translocase</keyword>
<dbReference type="InterPro" id="IPR027417">
    <property type="entry name" value="P-loop_NTPase"/>
</dbReference>
<evidence type="ECO:0000313" key="11">
    <source>
        <dbReference type="EMBL" id="QIZ51784.1"/>
    </source>
</evidence>
<dbReference type="SMART" id="SM00382">
    <property type="entry name" value="AAA"/>
    <property type="match status" value="1"/>
</dbReference>
<evidence type="ECO:0000256" key="1">
    <source>
        <dbReference type="ARBA" id="ARBA00004417"/>
    </source>
</evidence>
<keyword evidence="6" id="KW-0547">Nucleotide-binding</keyword>
<dbReference type="InterPro" id="IPR017871">
    <property type="entry name" value="ABC_transporter-like_CS"/>
</dbReference>
<dbReference type="InterPro" id="IPR003593">
    <property type="entry name" value="AAA+_ATPase"/>
</dbReference>
<evidence type="ECO:0000256" key="5">
    <source>
        <dbReference type="ARBA" id="ARBA00022519"/>
    </source>
</evidence>
<dbReference type="GO" id="GO:0016887">
    <property type="term" value="F:ATP hydrolysis activity"/>
    <property type="evidence" value="ECO:0007669"/>
    <property type="project" value="InterPro"/>
</dbReference>
<comment type="similarity">
    <text evidence="2">Belongs to the ABC transporter superfamily.</text>
</comment>
<keyword evidence="4" id="KW-1003">Cell membrane</keyword>
<dbReference type="PROSITE" id="PS50893">
    <property type="entry name" value="ABC_TRANSPORTER_2"/>
    <property type="match status" value="1"/>
</dbReference>
<evidence type="ECO:0000256" key="2">
    <source>
        <dbReference type="ARBA" id="ARBA00005417"/>
    </source>
</evidence>
<accession>A0AAE6Z0G9</accession>
<feature type="domain" description="ABC transporter" evidence="10">
    <location>
        <begin position="7"/>
        <end position="254"/>
    </location>
</feature>
<protein>
    <submittedName>
        <fullName evidence="11">ABC transporter ATP-binding protein</fullName>
    </submittedName>
</protein>
<dbReference type="PANTHER" id="PTHR43297">
    <property type="entry name" value="OLIGOPEPTIDE TRANSPORT ATP-BINDING PROTEIN APPD"/>
    <property type="match status" value="1"/>
</dbReference>
<dbReference type="GO" id="GO:0005524">
    <property type="term" value="F:ATP binding"/>
    <property type="evidence" value="ECO:0007669"/>
    <property type="project" value="UniProtKB-KW"/>
</dbReference>
<dbReference type="Pfam" id="PF00005">
    <property type="entry name" value="ABC_tran"/>
    <property type="match status" value="1"/>
</dbReference>
<comment type="subcellular location">
    <subcellularLocation>
        <location evidence="1">Cell inner membrane</location>
        <topology evidence="1">Peripheral membrane protein</topology>
    </subcellularLocation>
</comment>
<dbReference type="PROSITE" id="PS00211">
    <property type="entry name" value="ABC_TRANSPORTER_1"/>
    <property type="match status" value="1"/>
</dbReference>
<dbReference type="InterPro" id="IPR003439">
    <property type="entry name" value="ABC_transporter-like_ATP-bd"/>
</dbReference>
<dbReference type="RefSeq" id="WP_168362979.1">
    <property type="nucleotide sequence ID" value="NZ_CP033622.1"/>
</dbReference>
<dbReference type="PANTHER" id="PTHR43297:SF14">
    <property type="entry name" value="ATPASE AAA-TYPE CORE DOMAIN-CONTAINING PROTEIN"/>
    <property type="match status" value="1"/>
</dbReference>
<dbReference type="GO" id="GO:0005886">
    <property type="term" value="C:plasma membrane"/>
    <property type="evidence" value="ECO:0007669"/>
    <property type="project" value="UniProtKB-SubCell"/>
</dbReference>
<evidence type="ECO:0000256" key="4">
    <source>
        <dbReference type="ARBA" id="ARBA00022475"/>
    </source>
</evidence>
<keyword evidence="5" id="KW-0997">Cell inner membrane</keyword>
<dbReference type="Proteomes" id="UP000500801">
    <property type="component" value="Chromosome"/>
</dbReference>
<reference evidence="11 12" key="1">
    <citation type="submission" date="2018-11" db="EMBL/GenBank/DDBJ databases">
        <title>Complete genome sequence of Dickeya zeae strain CE1 infecting Canna edulis Ker-Gawl. in China.</title>
        <authorList>
            <person name="Zhang J."/>
            <person name="Lin B."/>
            <person name="Shen H."/>
            <person name="Jiang S."/>
            <person name="Pu X."/>
            <person name="Sun D."/>
        </authorList>
    </citation>
    <scope>NUCLEOTIDE SEQUENCE [LARGE SCALE GENOMIC DNA]</scope>
    <source>
        <strain evidence="11 12">CE1</strain>
    </source>
</reference>
<dbReference type="SUPFAM" id="SSF52540">
    <property type="entry name" value="P-loop containing nucleoside triphosphate hydrolases"/>
    <property type="match status" value="1"/>
</dbReference>
<evidence type="ECO:0000256" key="6">
    <source>
        <dbReference type="ARBA" id="ARBA00022741"/>
    </source>
</evidence>
<dbReference type="InterPro" id="IPR050388">
    <property type="entry name" value="ABC_Ni/Peptide_Import"/>
</dbReference>
<dbReference type="CDD" id="cd03257">
    <property type="entry name" value="ABC_NikE_OppD_transporters"/>
    <property type="match status" value="1"/>
</dbReference>
<evidence type="ECO:0000256" key="7">
    <source>
        <dbReference type="ARBA" id="ARBA00022840"/>
    </source>
</evidence>
<gene>
    <name evidence="11" type="ORF">DWG24_14015</name>
</gene>
<evidence type="ECO:0000256" key="9">
    <source>
        <dbReference type="ARBA" id="ARBA00023136"/>
    </source>
</evidence>
<dbReference type="Gene3D" id="3.40.50.300">
    <property type="entry name" value="P-loop containing nucleotide triphosphate hydrolases"/>
    <property type="match status" value="1"/>
</dbReference>